<dbReference type="RefSeq" id="WP_248867935.1">
    <property type="nucleotide sequence ID" value="NZ_CP086322.1"/>
</dbReference>
<gene>
    <name evidence="2" type="ORF">K9S39_38700</name>
</gene>
<name>A0ABY4MH33_9ACTN</name>
<dbReference type="InterPro" id="IPR055247">
    <property type="entry name" value="InsJ-like_HTH"/>
</dbReference>
<sequence length="42" mass="4723">MRRRSTAQALAQRSRIVLECAEGHSIMEVSRRLGIAPDTVRT</sequence>
<evidence type="ECO:0000259" key="1">
    <source>
        <dbReference type="Pfam" id="PF13518"/>
    </source>
</evidence>
<protein>
    <submittedName>
        <fullName evidence="2">Helix-turn-helix domain-containing protein</fullName>
    </submittedName>
</protein>
<accession>A0ABY4MH33</accession>
<evidence type="ECO:0000313" key="3">
    <source>
        <dbReference type="Proteomes" id="UP000830115"/>
    </source>
</evidence>
<dbReference type="Proteomes" id="UP000830115">
    <property type="component" value="Chromosome"/>
</dbReference>
<dbReference type="Pfam" id="PF13518">
    <property type="entry name" value="HTH_28"/>
    <property type="match status" value="1"/>
</dbReference>
<evidence type="ECO:0000313" key="2">
    <source>
        <dbReference type="EMBL" id="UQA97017.1"/>
    </source>
</evidence>
<organism evidence="2 3">
    <name type="scientific">Streptomyces halobius</name>
    <dbReference type="NCBI Taxonomy" id="2879846"/>
    <lineage>
        <taxon>Bacteria</taxon>
        <taxon>Bacillati</taxon>
        <taxon>Actinomycetota</taxon>
        <taxon>Actinomycetes</taxon>
        <taxon>Kitasatosporales</taxon>
        <taxon>Streptomycetaceae</taxon>
        <taxon>Streptomyces</taxon>
    </lineage>
</organism>
<dbReference type="EMBL" id="CP086322">
    <property type="protein sequence ID" value="UQA97017.1"/>
    <property type="molecule type" value="Genomic_DNA"/>
</dbReference>
<feature type="domain" description="Insertion element IS150 protein InsJ-like helix-turn-helix" evidence="1">
    <location>
        <begin position="12"/>
        <end position="41"/>
    </location>
</feature>
<keyword evidence="3" id="KW-1185">Reference proteome</keyword>
<reference evidence="2" key="1">
    <citation type="submission" date="2021-10" db="EMBL/GenBank/DDBJ databases">
        <title>Streptomyces nigrumlapis sp.nov.,an antimicrobial producing actinobacterium isolated from Black Gobi rocks.</title>
        <authorList>
            <person name="Wen Y."/>
            <person name="Zhang W."/>
            <person name="Liu X.G."/>
        </authorList>
    </citation>
    <scope>NUCLEOTIDE SEQUENCE</scope>
    <source>
        <strain evidence="2">ST13-2-2</strain>
    </source>
</reference>
<proteinExistence type="predicted"/>